<proteinExistence type="predicted"/>
<dbReference type="EMBL" id="LT629758">
    <property type="protein sequence ID" value="SDT14298.1"/>
    <property type="molecule type" value="Genomic_DNA"/>
</dbReference>
<evidence type="ECO:0000256" key="1">
    <source>
        <dbReference type="SAM" id="Phobius"/>
    </source>
</evidence>
<feature type="transmembrane region" description="Helical" evidence="1">
    <location>
        <begin position="21"/>
        <end position="46"/>
    </location>
</feature>
<gene>
    <name evidence="2" type="ORF">SAMN04489716_2639</name>
</gene>
<accession>A0A1H1XYH8</accession>
<keyword evidence="1" id="KW-0472">Membrane</keyword>
<keyword evidence="1" id="KW-1133">Transmembrane helix</keyword>
<keyword evidence="3" id="KW-1185">Reference proteome</keyword>
<dbReference type="Proteomes" id="UP000198688">
    <property type="component" value="Chromosome I"/>
</dbReference>
<name>A0A1H1XYH8_9ACTN</name>
<keyword evidence="1" id="KW-0812">Transmembrane</keyword>
<organism evidence="2 3">
    <name type="scientific">Actinoplanes derwentensis</name>
    <dbReference type="NCBI Taxonomy" id="113562"/>
    <lineage>
        <taxon>Bacteria</taxon>
        <taxon>Bacillati</taxon>
        <taxon>Actinomycetota</taxon>
        <taxon>Actinomycetes</taxon>
        <taxon>Micromonosporales</taxon>
        <taxon>Micromonosporaceae</taxon>
        <taxon>Actinoplanes</taxon>
    </lineage>
</organism>
<dbReference type="AlphaFoldDB" id="A0A1H1XYH8"/>
<protein>
    <submittedName>
        <fullName evidence="2">Uncharacterized protein</fullName>
    </submittedName>
</protein>
<evidence type="ECO:0000313" key="3">
    <source>
        <dbReference type="Proteomes" id="UP000198688"/>
    </source>
</evidence>
<reference evidence="2 3" key="1">
    <citation type="submission" date="2016-10" db="EMBL/GenBank/DDBJ databases">
        <authorList>
            <person name="de Groot N.N."/>
        </authorList>
    </citation>
    <scope>NUCLEOTIDE SEQUENCE [LARGE SCALE GENOMIC DNA]</scope>
    <source>
        <strain evidence="2 3">DSM 43941</strain>
    </source>
</reference>
<evidence type="ECO:0000313" key="2">
    <source>
        <dbReference type="EMBL" id="SDT14298.1"/>
    </source>
</evidence>
<sequence>MVQYTGTPDGRLAIRTVAGRLAAGAGAATLMLIAVAAAVAATVALVGSAGV</sequence>